<dbReference type="InterPro" id="IPR004365">
    <property type="entry name" value="NA-bd_OB_tRNA"/>
</dbReference>
<organism evidence="2">
    <name type="scientific">freshwater metagenome</name>
    <dbReference type="NCBI Taxonomy" id="449393"/>
    <lineage>
        <taxon>unclassified sequences</taxon>
        <taxon>metagenomes</taxon>
        <taxon>ecological metagenomes</taxon>
    </lineage>
</organism>
<name>A0A6J6WEY0_9ZZZZ</name>
<dbReference type="Gene3D" id="2.40.50.140">
    <property type="entry name" value="Nucleic acid-binding proteins"/>
    <property type="match status" value="1"/>
</dbReference>
<dbReference type="AlphaFoldDB" id="A0A6J6WEY0"/>
<sequence length="175" mass="18978">MPRRSYAPVLGKLLHDQTAEEIARPISQLPRVVATIVPFDVAKIISGKEVVVHDEIEIPVAVPAAPRIEAAAAVSFKSNEPISHYAENLTPIGKITWRQRAHVQGRVTSIKSAPRDSAPIVEVEMWDETGGVTLQFLGRREIAGLDVGSQLRAEGMVGEADGSLTILNPSYEIII</sequence>
<dbReference type="GO" id="GO:0003676">
    <property type="term" value="F:nucleic acid binding"/>
    <property type="evidence" value="ECO:0007669"/>
    <property type="project" value="InterPro"/>
</dbReference>
<evidence type="ECO:0000313" key="2">
    <source>
        <dbReference type="EMBL" id="CAB4783100.1"/>
    </source>
</evidence>
<reference evidence="2" key="1">
    <citation type="submission" date="2020-05" db="EMBL/GenBank/DDBJ databases">
        <authorList>
            <person name="Chiriac C."/>
            <person name="Salcher M."/>
            <person name="Ghai R."/>
            <person name="Kavagutti S V."/>
        </authorList>
    </citation>
    <scope>NUCLEOTIDE SEQUENCE</scope>
</reference>
<dbReference type="EMBL" id="CAEZZR010000150">
    <property type="protein sequence ID" value="CAB4783100.1"/>
    <property type="molecule type" value="Genomic_DNA"/>
</dbReference>
<dbReference type="InterPro" id="IPR012340">
    <property type="entry name" value="NA-bd_OB-fold"/>
</dbReference>
<dbReference type="CDD" id="cd04488">
    <property type="entry name" value="RecG_wedge_OBF"/>
    <property type="match status" value="1"/>
</dbReference>
<protein>
    <submittedName>
        <fullName evidence="2">Unannotated protein</fullName>
    </submittedName>
</protein>
<proteinExistence type="predicted"/>
<evidence type="ECO:0000259" key="1">
    <source>
        <dbReference type="Pfam" id="PF01336"/>
    </source>
</evidence>
<accession>A0A6J6WEY0</accession>
<gene>
    <name evidence="2" type="ORF">UFOPK2907_01293</name>
</gene>
<dbReference type="Pfam" id="PF01336">
    <property type="entry name" value="tRNA_anti-codon"/>
    <property type="match status" value="1"/>
</dbReference>
<feature type="domain" description="OB" evidence="1">
    <location>
        <begin position="103"/>
        <end position="174"/>
    </location>
</feature>